<dbReference type="Proteomes" id="UP000789901">
    <property type="component" value="Unassembled WGS sequence"/>
</dbReference>
<feature type="non-terminal residue" evidence="1">
    <location>
        <position position="1"/>
    </location>
</feature>
<feature type="non-terminal residue" evidence="1">
    <location>
        <position position="202"/>
    </location>
</feature>
<sequence length="202" mass="23478">VELLLTSSIILELHYGLFAREWWFTSNIEEPVDGVQNYYPFRLGMKTITIINGKYFTITVHIVKDNKSFIPGFSCKCEEKSGKIYKNSTSAISFLYQQLFGTMTKFSGPLIMGFDSKSQSAVFTQGIEKTDCFINIYIDNQLFKHIEDVNPDTTWKQTKFLKQYKDNTLFRLEHYKKLRAWNSILKAMGCTNITPFNTHKSK</sequence>
<evidence type="ECO:0000313" key="2">
    <source>
        <dbReference type="Proteomes" id="UP000789901"/>
    </source>
</evidence>
<accession>A0ABN7X0N8</accession>
<name>A0ABN7X0N8_GIGMA</name>
<evidence type="ECO:0000313" key="1">
    <source>
        <dbReference type="EMBL" id="CAG8843351.1"/>
    </source>
</evidence>
<protein>
    <submittedName>
        <fullName evidence="1">34186_t:CDS:1</fullName>
    </submittedName>
</protein>
<reference evidence="1 2" key="1">
    <citation type="submission" date="2021-06" db="EMBL/GenBank/DDBJ databases">
        <authorList>
            <person name="Kallberg Y."/>
            <person name="Tangrot J."/>
            <person name="Rosling A."/>
        </authorList>
    </citation>
    <scope>NUCLEOTIDE SEQUENCE [LARGE SCALE GENOMIC DNA]</scope>
    <source>
        <strain evidence="1 2">120-4 pot B 10/14</strain>
    </source>
</reference>
<dbReference type="EMBL" id="CAJVQB010072152">
    <property type="protein sequence ID" value="CAG8843351.1"/>
    <property type="molecule type" value="Genomic_DNA"/>
</dbReference>
<keyword evidence="2" id="KW-1185">Reference proteome</keyword>
<gene>
    <name evidence="1" type="ORF">GMARGA_LOCUS36500</name>
</gene>
<proteinExistence type="predicted"/>
<comment type="caution">
    <text evidence="1">The sequence shown here is derived from an EMBL/GenBank/DDBJ whole genome shotgun (WGS) entry which is preliminary data.</text>
</comment>
<organism evidence="1 2">
    <name type="scientific">Gigaspora margarita</name>
    <dbReference type="NCBI Taxonomy" id="4874"/>
    <lineage>
        <taxon>Eukaryota</taxon>
        <taxon>Fungi</taxon>
        <taxon>Fungi incertae sedis</taxon>
        <taxon>Mucoromycota</taxon>
        <taxon>Glomeromycotina</taxon>
        <taxon>Glomeromycetes</taxon>
        <taxon>Diversisporales</taxon>
        <taxon>Gigasporaceae</taxon>
        <taxon>Gigaspora</taxon>
    </lineage>
</organism>